<proteinExistence type="predicted"/>
<dbReference type="InterPro" id="IPR048350">
    <property type="entry name" value="S-Me-THD-like_C"/>
</dbReference>
<evidence type="ECO:0000313" key="4">
    <source>
        <dbReference type="Proteomes" id="UP000184485"/>
    </source>
</evidence>
<keyword evidence="4" id="KW-1185">Reference proteome</keyword>
<dbReference type="Pfam" id="PF20906">
    <property type="entry name" value="S-Me-THD_C"/>
    <property type="match status" value="1"/>
</dbReference>
<dbReference type="Gene3D" id="3.40.1610.10">
    <property type="entry name" value="CV3147-like domain"/>
    <property type="match status" value="1"/>
</dbReference>
<feature type="domain" description="S-Me-THD N-terminal" evidence="1">
    <location>
        <begin position="8"/>
        <end position="164"/>
    </location>
</feature>
<dbReference type="AlphaFoldDB" id="A0A1M5G492"/>
<reference evidence="3 4" key="1">
    <citation type="submission" date="2016-11" db="EMBL/GenBank/DDBJ databases">
        <authorList>
            <person name="Jaros S."/>
            <person name="Januszkiewicz K."/>
            <person name="Wedrychowicz H."/>
        </authorList>
    </citation>
    <scope>NUCLEOTIDE SEQUENCE [LARGE SCALE GENOMIC DNA]</scope>
    <source>
        <strain evidence="3 4">DSM 19436</strain>
    </source>
</reference>
<accession>A0A1M5G492</accession>
<evidence type="ECO:0008006" key="5">
    <source>
        <dbReference type="Google" id="ProtNLM"/>
    </source>
</evidence>
<organism evidence="3 4">
    <name type="scientific">Kaistia soli DSM 19436</name>
    <dbReference type="NCBI Taxonomy" id="1122133"/>
    <lineage>
        <taxon>Bacteria</taxon>
        <taxon>Pseudomonadati</taxon>
        <taxon>Pseudomonadota</taxon>
        <taxon>Alphaproteobacteria</taxon>
        <taxon>Hyphomicrobiales</taxon>
        <taxon>Kaistiaceae</taxon>
        <taxon>Kaistia</taxon>
    </lineage>
</organism>
<dbReference type="Proteomes" id="UP000184485">
    <property type="component" value="Unassembled WGS sequence"/>
</dbReference>
<dbReference type="EMBL" id="FQUP01000003">
    <property type="protein sequence ID" value="SHF98630.1"/>
    <property type="molecule type" value="Genomic_DNA"/>
</dbReference>
<evidence type="ECO:0000259" key="2">
    <source>
        <dbReference type="Pfam" id="PF20906"/>
    </source>
</evidence>
<dbReference type="InterPro" id="IPR024071">
    <property type="entry name" value="S-Me-THD_C_sf"/>
</dbReference>
<evidence type="ECO:0000313" key="3">
    <source>
        <dbReference type="EMBL" id="SHF98630.1"/>
    </source>
</evidence>
<dbReference type="Gene3D" id="2.40.390.10">
    <property type="entry name" value="CV3147-like"/>
    <property type="match status" value="1"/>
</dbReference>
<sequence length="366" mass="39248">MRTHITLDDLDDLAVGAAILGTGGGGDPYMGKLMTRAAIEAHGPVRLIPLDELPDAFNIVACGAMGAPTILIEKLPSGEEMGRALDLYERYTGRTLDALIPFEAGGINSTIPLMAAAKRGLPVVDADGMGRAFPQLEMETFNVYGVPAAPVAIADERGNTGILEVKSAAKSEWIARGLTIRMGGQSFIANYGMDGATCRRVSVPGTVSLALGIGRTMREAKAQHRDGLESLIEFFAGTHYEEAKVVGSGKVVDVSRRVQNGWSVGIVTIEPFRRGEEPIRIQIQNENLVAEQAGEILAIVPDLISLLDVDTGEAITTERLRYGQRVNILAVRVPPIMRTPEALDVFGPKAFGLDHAYRPLGLLPQR</sequence>
<dbReference type="Pfam" id="PF06032">
    <property type="entry name" value="S-Me-THD_N"/>
    <property type="match status" value="1"/>
</dbReference>
<dbReference type="OrthoDB" id="7441206at2"/>
<name>A0A1M5G492_9HYPH</name>
<gene>
    <name evidence="3" type="ORF">SAMN02745157_3278</name>
</gene>
<dbReference type="RefSeq" id="WP_073054757.1">
    <property type="nucleotide sequence ID" value="NZ_FQUP01000003.1"/>
</dbReference>
<dbReference type="STRING" id="1122133.SAMN02745157_3278"/>
<evidence type="ECO:0000259" key="1">
    <source>
        <dbReference type="Pfam" id="PF06032"/>
    </source>
</evidence>
<feature type="domain" description="S-Me-THD-like C-terminal" evidence="2">
    <location>
        <begin position="169"/>
        <end position="360"/>
    </location>
</feature>
<dbReference type="InterPro" id="IPR010318">
    <property type="entry name" value="S-Me-THD_N"/>
</dbReference>
<dbReference type="InterPro" id="IPR027479">
    <property type="entry name" value="S-Me-THD_N_sf"/>
</dbReference>
<dbReference type="SUPFAM" id="SSF160991">
    <property type="entry name" value="CV3147-like"/>
    <property type="match status" value="1"/>
</dbReference>
<protein>
    <recommendedName>
        <fullName evidence="5">DUF917 domain-containing protein</fullName>
    </recommendedName>
</protein>